<dbReference type="PANTHER" id="PTHR43808:SF31">
    <property type="entry name" value="N-ACETYL-L-CITRULLINE DEACETYLASE"/>
    <property type="match status" value="1"/>
</dbReference>
<gene>
    <name evidence="7" type="ORF">PPEP_a2244</name>
</gene>
<dbReference type="GO" id="GO:0008777">
    <property type="term" value="F:acetylornithine deacetylase activity"/>
    <property type="evidence" value="ECO:0007669"/>
    <property type="project" value="TreeGrafter"/>
</dbReference>
<dbReference type="InterPro" id="IPR050072">
    <property type="entry name" value="Peptidase_M20A"/>
</dbReference>
<reference evidence="7 8" key="1">
    <citation type="submission" date="2015-06" db="EMBL/GenBank/DDBJ databases">
        <title>Genome sequence of Pseudoalteromonas peptidolytica.</title>
        <authorList>
            <person name="Xie B.-B."/>
            <person name="Rong J.-C."/>
            <person name="Qin Q.-L."/>
            <person name="Zhang Y.-Z."/>
        </authorList>
    </citation>
    <scope>NUCLEOTIDE SEQUENCE [LARGE SCALE GENOMIC DNA]</scope>
    <source>
        <strain evidence="7 8">F12-50-A1</strain>
    </source>
</reference>
<organism evidence="7 8">
    <name type="scientific">Pseudoalteromonas peptidolytica F12-50-A1</name>
    <dbReference type="NCBI Taxonomy" id="1315280"/>
    <lineage>
        <taxon>Bacteria</taxon>
        <taxon>Pseudomonadati</taxon>
        <taxon>Pseudomonadota</taxon>
        <taxon>Gammaproteobacteria</taxon>
        <taxon>Alteromonadales</taxon>
        <taxon>Pseudoalteromonadaceae</taxon>
        <taxon>Pseudoalteromonas</taxon>
    </lineage>
</organism>
<evidence type="ECO:0000256" key="5">
    <source>
        <dbReference type="ARBA" id="ARBA00023285"/>
    </source>
</evidence>
<evidence type="ECO:0000256" key="1">
    <source>
        <dbReference type="ARBA" id="ARBA00001947"/>
    </source>
</evidence>
<dbReference type="InterPro" id="IPR036264">
    <property type="entry name" value="Bact_exopeptidase_dim_dom"/>
</dbReference>
<dbReference type="Pfam" id="PF01546">
    <property type="entry name" value="Peptidase_M20"/>
    <property type="match status" value="1"/>
</dbReference>
<keyword evidence="5" id="KW-0170">Cobalt</keyword>
<dbReference type="AlphaFoldDB" id="A0A8I0MXJ0"/>
<keyword evidence="8" id="KW-1185">Reference proteome</keyword>
<dbReference type="Pfam" id="PF07687">
    <property type="entry name" value="M20_dimer"/>
    <property type="match status" value="1"/>
</dbReference>
<keyword evidence="2" id="KW-0479">Metal-binding</keyword>
<name>A0A8I0MXJ0_9GAMM</name>
<comment type="cofactor">
    <cofactor evidence="1">
        <name>Zn(2+)</name>
        <dbReference type="ChEBI" id="CHEBI:29105"/>
    </cofactor>
</comment>
<dbReference type="PANTHER" id="PTHR43808">
    <property type="entry name" value="ACETYLORNITHINE DEACETYLASE"/>
    <property type="match status" value="1"/>
</dbReference>
<dbReference type="SUPFAM" id="SSF55031">
    <property type="entry name" value="Bacterial exopeptidase dimerisation domain"/>
    <property type="match status" value="1"/>
</dbReference>
<accession>A0A8I0MXJ0</accession>
<dbReference type="NCBIfam" id="NF009557">
    <property type="entry name" value="PRK13009.1"/>
    <property type="match status" value="1"/>
</dbReference>
<sequence length="393" mass="43035">MSLAPQYLNTRTSYAIEILTRLIQAPSVTPCDAGTIAFMSEQLAGLGFTTEQFEVQGVKNLIASYHFSDGPILAFSGHVDVVPADNRGWIVPPFSAQIVDGVMYGRGAADMKAGIASMLSATRELLNFRHKLHGTFYWLLTSDEEGEAEFGSKLIANRLVEKGIELDACLVGEPTAHMAVGDTIKNGRRGAISGRVQIKGKAGHVAYPEQTINAAHIAGQLVSQLSLLPWWKDEAGSQTTLQVTGITVPNIVDNLVPSECEITFNIRYSHAYKSQEVMRYIQESLAKSGASLALIWERPCESFYTGAKQTQCFLTLVEQAIKDMTGQYPALSTAGGTSDGRFFATAKTQVIECGVKNDSIHQVNEHVSLMDIDTIEKIYLSVLKRFFIKNEIF</sequence>
<keyword evidence="3" id="KW-0378">Hydrolase</keyword>
<evidence type="ECO:0000313" key="8">
    <source>
        <dbReference type="Proteomes" id="UP000660708"/>
    </source>
</evidence>
<evidence type="ECO:0000256" key="2">
    <source>
        <dbReference type="ARBA" id="ARBA00022723"/>
    </source>
</evidence>
<dbReference type="RefSeq" id="WP_147389130.1">
    <property type="nucleotide sequence ID" value="NZ_AQHF01000026.1"/>
</dbReference>
<dbReference type="EMBL" id="AQHF01000026">
    <property type="protein sequence ID" value="MBE0347720.1"/>
    <property type="molecule type" value="Genomic_DNA"/>
</dbReference>
<evidence type="ECO:0000256" key="4">
    <source>
        <dbReference type="ARBA" id="ARBA00022833"/>
    </source>
</evidence>
<dbReference type="InterPro" id="IPR001261">
    <property type="entry name" value="ArgE/DapE_CS"/>
</dbReference>
<dbReference type="InterPro" id="IPR002933">
    <property type="entry name" value="Peptidase_M20"/>
</dbReference>
<comment type="caution">
    <text evidence="7">The sequence shown here is derived from an EMBL/GenBank/DDBJ whole genome shotgun (WGS) entry which is preliminary data.</text>
</comment>
<dbReference type="GO" id="GO:0046872">
    <property type="term" value="F:metal ion binding"/>
    <property type="evidence" value="ECO:0007669"/>
    <property type="project" value="UniProtKB-KW"/>
</dbReference>
<evidence type="ECO:0000259" key="6">
    <source>
        <dbReference type="Pfam" id="PF07687"/>
    </source>
</evidence>
<proteinExistence type="predicted"/>
<protein>
    <recommendedName>
        <fullName evidence="6">Peptidase M20 dimerisation domain-containing protein</fullName>
    </recommendedName>
</protein>
<evidence type="ECO:0000256" key="3">
    <source>
        <dbReference type="ARBA" id="ARBA00022801"/>
    </source>
</evidence>
<dbReference type="SUPFAM" id="SSF53187">
    <property type="entry name" value="Zn-dependent exopeptidases"/>
    <property type="match status" value="1"/>
</dbReference>
<evidence type="ECO:0000313" key="7">
    <source>
        <dbReference type="EMBL" id="MBE0347720.1"/>
    </source>
</evidence>
<keyword evidence="4" id="KW-0862">Zinc</keyword>
<dbReference type="InterPro" id="IPR011650">
    <property type="entry name" value="Peptidase_M20_dimer"/>
</dbReference>
<dbReference type="Proteomes" id="UP000660708">
    <property type="component" value="Unassembled WGS sequence"/>
</dbReference>
<feature type="domain" description="Peptidase M20 dimerisation" evidence="6">
    <location>
        <begin position="186"/>
        <end position="287"/>
    </location>
</feature>
<dbReference type="GO" id="GO:0006526">
    <property type="term" value="P:L-arginine biosynthetic process"/>
    <property type="evidence" value="ECO:0007669"/>
    <property type="project" value="TreeGrafter"/>
</dbReference>
<dbReference type="PROSITE" id="PS00758">
    <property type="entry name" value="ARGE_DAPE_CPG2_1"/>
    <property type="match status" value="1"/>
</dbReference>
<dbReference type="Gene3D" id="3.40.630.10">
    <property type="entry name" value="Zn peptidases"/>
    <property type="match status" value="2"/>
</dbReference>